<keyword evidence="2" id="KW-1185">Reference proteome</keyword>
<proteinExistence type="predicted"/>
<evidence type="ECO:0000313" key="2">
    <source>
        <dbReference type="Proteomes" id="UP000054166"/>
    </source>
</evidence>
<dbReference type="AlphaFoldDB" id="A0A0C3F6G5"/>
<dbReference type="HOGENOM" id="CLU_1845859_0_0_1"/>
<organism evidence="1 2">
    <name type="scientific">Piloderma croceum (strain F 1598)</name>
    <dbReference type="NCBI Taxonomy" id="765440"/>
    <lineage>
        <taxon>Eukaryota</taxon>
        <taxon>Fungi</taxon>
        <taxon>Dikarya</taxon>
        <taxon>Basidiomycota</taxon>
        <taxon>Agaricomycotina</taxon>
        <taxon>Agaricomycetes</taxon>
        <taxon>Agaricomycetidae</taxon>
        <taxon>Atheliales</taxon>
        <taxon>Atheliaceae</taxon>
        <taxon>Piloderma</taxon>
    </lineage>
</organism>
<protein>
    <submittedName>
        <fullName evidence="1">Uncharacterized protein</fullName>
    </submittedName>
</protein>
<dbReference type="EMBL" id="KN833045">
    <property type="protein sequence ID" value="KIM75541.1"/>
    <property type="molecule type" value="Genomic_DNA"/>
</dbReference>
<dbReference type="Proteomes" id="UP000054166">
    <property type="component" value="Unassembled WGS sequence"/>
</dbReference>
<reference evidence="2" key="2">
    <citation type="submission" date="2015-01" db="EMBL/GenBank/DDBJ databases">
        <title>Evolutionary Origins and Diversification of the Mycorrhizal Mutualists.</title>
        <authorList>
            <consortium name="DOE Joint Genome Institute"/>
            <consortium name="Mycorrhizal Genomics Consortium"/>
            <person name="Kohler A."/>
            <person name="Kuo A."/>
            <person name="Nagy L.G."/>
            <person name="Floudas D."/>
            <person name="Copeland A."/>
            <person name="Barry K.W."/>
            <person name="Cichocki N."/>
            <person name="Veneault-Fourrey C."/>
            <person name="LaButti K."/>
            <person name="Lindquist E.A."/>
            <person name="Lipzen A."/>
            <person name="Lundell T."/>
            <person name="Morin E."/>
            <person name="Murat C."/>
            <person name="Riley R."/>
            <person name="Ohm R."/>
            <person name="Sun H."/>
            <person name="Tunlid A."/>
            <person name="Henrissat B."/>
            <person name="Grigoriev I.V."/>
            <person name="Hibbett D.S."/>
            <person name="Martin F."/>
        </authorList>
    </citation>
    <scope>NUCLEOTIDE SEQUENCE [LARGE SCALE GENOMIC DNA]</scope>
    <source>
        <strain evidence="2">F 1598</strain>
    </source>
</reference>
<dbReference type="InParanoid" id="A0A0C3F6G5"/>
<reference evidence="1 2" key="1">
    <citation type="submission" date="2014-04" db="EMBL/GenBank/DDBJ databases">
        <authorList>
            <consortium name="DOE Joint Genome Institute"/>
            <person name="Kuo A."/>
            <person name="Tarkka M."/>
            <person name="Buscot F."/>
            <person name="Kohler A."/>
            <person name="Nagy L.G."/>
            <person name="Floudas D."/>
            <person name="Copeland A."/>
            <person name="Barry K.W."/>
            <person name="Cichocki N."/>
            <person name="Veneault-Fourrey C."/>
            <person name="LaButti K."/>
            <person name="Lindquist E.A."/>
            <person name="Lipzen A."/>
            <person name="Lundell T."/>
            <person name="Morin E."/>
            <person name="Murat C."/>
            <person name="Sun H."/>
            <person name="Tunlid A."/>
            <person name="Henrissat B."/>
            <person name="Grigoriev I.V."/>
            <person name="Hibbett D.S."/>
            <person name="Martin F."/>
            <person name="Nordberg H.P."/>
            <person name="Cantor M.N."/>
            <person name="Hua S.X."/>
        </authorList>
    </citation>
    <scope>NUCLEOTIDE SEQUENCE [LARGE SCALE GENOMIC DNA]</scope>
    <source>
        <strain evidence="1 2">F 1598</strain>
    </source>
</reference>
<name>A0A0C3F6G5_PILCF</name>
<gene>
    <name evidence="1" type="ORF">PILCRDRAFT_669365</name>
</gene>
<accession>A0A0C3F6G5</accession>
<evidence type="ECO:0000313" key="1">
    <source>
        <dbReference type="EMBL" id="KIM75541.1"/>
    </source>
</evidence>
<sequence length="139" mass="15859">MLRHYRHRNAQTSRSIVLSHSQKTLTENGTCPCICVRSQSSVSFTYPYELDIRRHRLEFEITRHWPPALLHPRPLGPSRNKLTYPSTFQYTGQPAYNILVPSSHFAFDNGPESSEDKDMVECHGIGVGTSGRRICDLNS</sequence>